<evidence type="ECO:0000313" key="7">
    <source>
        <dbReference type="Proteomes" id="UP000465035"/>
    </source>
</evidence>
<dbReference type="PRINTS" id="PR00039">
    <property type="entry name" value="HTHLYSR"/>
</dbReference>
<dbReference type="InterPro" id="IPR036390">
    <property type="entry name" value="WH_DNA-bd_sf"/>
</dbReference>
<dbReference type="PANTHER" id="PTHR30126">
    <property type="entry name" value="HTH-TYPE TRANSCRIPTIONAL REGULATOR"/>
    <property type="match status" value="1"/>
</dbReference>
<dbReference type="Gene3D" id="1.10.10.10">
    <property type="entry name" value="Winged helix-like DNA-binding domain superfamily/Winged helix DNA-binding domain"/>
    <property type="match status" value="1"/>
</dbReference>
<gene>
    <name evidence="6" type="ORF">GQR93_14295</name>
</gene>
<evidence type="ECO:0000259" key="5">
    <source>
        <dbReference type="PROSITE" id="PS50931"/>
    </source>
</evidence>
<dbReference type="InterPro" id="IPR000847">
    <property type="entry name" value="LysR_HTH_N"/>
</dbReference>
<dbReference type="SUPFAM" id="SSF53850">
    <property type="entry name" value="Periplasmic binding protein-like II"/>
    <property type="match status" value="1"/>
</dbReference>
<evidence type="ECO:0000313" key="6">
    <source>
        <dbReference type="EMBL" id="QHB53474.1"/>
    </source>
</evidence>
<proteinExistence type="inferred from homology"/>
<dbReference type="Pfam" id="PF00126">
    <property type="entry name" value="HTH_1"/>
    <property type="match status" value="1"/>
</dbReference>
<dbReference type="Gene3D" id="3.40.190.290">
    <property type="match status" value="1"/>
</dbReference>
<evidence type="ECO:0000256" key="1">
    <source>
        <dbReference type="ARBA" id="ARBA00009437"/>
    </source>
</evidence>
<dbReference type="EMBL" id="CP047121">
    <property type="protein sequence ID" value="QHB53474.1"/>
    <property type="molecule type" value="Genomic_DNA"/>
</dbReference>
<dbReference type="GO" id="GO:0000976">
    <property type="term" value="F:transcription cis-regulatory region binding"/>
    <property type="evidence" value="ECO:0007669"/>
    <property type="project" value="TreeGrafter"/>
</dbReference>
<keyword evidence="4" id="KW-0804">Transcription</keyword>
<accession>A0A6P1EHK5</accession>
<dbReference type="PROSITE" id="PS50931">
    <property type="entry name" value="HTH_LYSR"/>
    <property type="match status" value="1"/>
</dbReference>
<dbReference type="GO" id="GO:0003700">
    <property type="term" value="F:DNA-binding transcription factor activity"/>
    <property type="evidence" value="ECO:0007669"/>
    <property type="project" value="InterPro"/>
</dbReference>
<dbReference type="Pfam" id="PF03466">
    <property type="entry name" value="LysR_substrate"/>
    <property type="match status" value="1"/>
</dbReference>
<evidence type="ECO:0000256" key="2">
    <source>
        <dbReference type="ARBA" id="ARBA00023015"/>
    </source>
</evidence>
<reference evidence="6 7" key="1">
    <citation type="submission" date="2019-12" db="EMBL/GenBank/DDBJ databases">
        <title>Lactobacillus hilgardii FLUB.</title>
        <authorList>
            <person name="Gustaw K."/>
        </authorList>
    </citation>
    <scope>NUCLEOTIDE SEQUENCE [LARGE SCALE GENOMIC DNA]</scope>
    <source>
        <strain evidence="6 7">FLUB</strain>
    </source>
</reference>
<dbReference type="Proteomes" id="UP000465035">
    <property type="component" value="Chromosome"/>
</dbReference>
<dbReference type="SUPFAM" id="SSF46785">
    <property type="entry name" value="Winged helix' DNA-binding domain"/>
    <property type="match status" value="1"/>
</dbReference>
<evidence type="ECO:0000256" key="4">
    <source>
        <dbReference type="ARBA" id="ARBA00023163"/>
    </source>
</evidence>
<evidence type="ECO:0000256" key="3">
    <source>
        <dbReference type="ARBA" id="ARBA00023125"/>
    </source>
</evidence>
<keyword evidence="2" id="KW-0805">Transcription regulation</keyword>
<keyword evidence="3" id="KW-0238">DNA-binding</keyword>
<dbReference type="FunFam" id="1.10.10.10:FF:000001">
    <property type="entry name" value="LysR family transcriptional regulator"/>
    <property type="match status" value="1"/>
</dbReference>
<protein>
    <submittedName>
        <fullName evidence="6">LysR family transcriptional regulator</fullName>
    </submittedName>
</protein>
<feature type="domain" description="HTH lysR-type" evidence="5">
    <location>
        <begin position="10"/>
        <end position="63"/>
    </location>
</feature>
<comment type="similarity">
    <text evidence="1">Belongs to the LysR transcriptional regulatory family.</text>
</comment>
<dbReference type="InterPro" id="IPR005119">
    <property type="entry name" value="LysR_subst-bd"/>
</dbReference>
<name>A0A6P1EHK5_LENHI</name>
<dbReference type="InterPro" id="IPR036388">
    <property type="entry name" value="WH-like_DNA-bd_sf"/>
</dbReference>
<dbReference type="Gene3D" id="3.40.190.10">
    <property type="entry name" value="Periplasmic binding protein-like II"/>
    <property type="match status" value="1"/>
</dbReference>
<dbReference type="AlphaFoldDB" id="A0A6P1EHK5"/>
<sequence length="280" mass="32018">MGGELMFKFLETFMTVYKTRSFSLAAQQLFITQPTVSNQIKQIEMQLHTTLFERKSRREITPTPAADLLYQQSGKILNDWQAVHDQIGHLENDNVRYVHFGISQTISRILFSKTASRLLTDFPDVNFDITVSNSENVLNQVETYKVDIGIIEKPLVTETIRRLSIGKDQLVKAGKDTGTWITREAGSGIGYYTEQYFREADIQRQKLIRVNNSGLIRRMISQGVGQALLSSQDVPQGIPIESLGNHFKRDFYLLVKEERAKDPFINQFLELIKSVLPTNI</sequence>
<dbReference type="PANTHER" id="PTHR30126:SF40">
    <property type="entry name" value="HTH-TYPE TRANSCRIPTIONAL REGULATOR GLTR"/>
    <property type="match status" value="1"/>
</dbReference>
<organism evidence="6 7">
    <name type="scientific">Lentilactobacillus hilgardii</name>
    <name type="common">Lactobacillus hilgardii</name>
    <dbReference type="NCBI Taxonomy" id="1588"/>
    <lineage>
        <taxon>Bacteria</taxon>
        <taxon>Bacillati</taxon>
        <taxon>Bacillota</taxon>
        <taxon>Bacilli</taxon>
        <taxon>Lactobacillales</taxon>
        <taxon>Lactobacillaceae</taxon>
        <taxon>Lentilactobacillus</taxon>
    </lineage>
</organism>